<feature type="domain" description="NADAR" evidence="1">
    <location>
        <begin position="16"/>
        <end position="172"/>
    </location>
</feature>
<accession>A0A074VD33</accession>
<dbReference type="InterPro" id="IPR012816">
    <property type="entry name" value="NADAR"/>
</dbReference>
<dbReference type="NCBIfam" id="TIGR02464">
    <property type="entry name" value="ribofla_fusion"/>
    <property type="match status" value="1"/>
</dbReference>
<organism evidence="2 3">
    <name type="scientific">Aureobasidium melanogenum (strain CBS 110374)</name>
    <name type="common">Aureobasidium pullulans var. melanogenum</name>
    <dbReference type="NCBI Taxonomy" id="1043003"/>
    <lineage>
        <taxon>Eukaryota</taxon>
        <taxon>Fungi</taxon>
        <taxon>Dikarya</taxon>
        <taxon>Ascomycota</taxon>
        <taxon>Pezizomycotina</taxon>
        <taxon>Dothideomycetes</taxon>
        <taxon>Dothideomycetidae</taxon>
        <taxon>Dothideales</taxon>
        <taxon>Saccotheciaceae</taxon>
        <taxon>Aureobasidium</taxon>
    </lineage>
</organism>
<proteinExistence type="predicted"/>
<feature type="non-terminal residue" evidence="2">
    <location>
        <position position="176"/>
    </location>
</feature>
<keyword evidence="3" id="KW-1185">Reference proteome</keyword>
<dbReference type="RefSeq" id="XP_040875296.1">
    <property type="nucleotide sequence ID" value="XM_041019288.1"/>
</dbReference>
<feature type="non-terminal residue" evidence="2">
    <location>
        <position position="1"/>
    </location>
</feature>
<dbReference type="GeneID" id="63912661"/>
<dbReference type="SUPFAM" id="SSF143990">
    <property type="entry name" value="YbiA-like"/>
    <property type="match status" value="1"/>
</dbReference>
<gene>
    <name evidence="2" type="ORF">M437DRAFT_34805</name>
</gene>
<protein>
    <submittedName>
        <fullName evidence="2">DUF1768-domain-containing protein</fullName>
    </submittedName>
</protein>
<dbReference type="CDD" id="cd15457">
    <property type="entry name" value="NADAR"/>
    <property type="match status" value="1"/>
</dbReference>
<evidence type="ECO:0000259" key="1">
    <source>
        <dbReference type="Pfam" id="PF08719"/>
    </source>
</evidence>
<evidence type="ECO:0000313" key="3">
    <source>
        <dbReference type="Proteomes" id="UP000030672"/>
    </source>
</evidence>
<dbReference type="AlphaFoldDB" id="A0A074VD33"/>
<dbReference type="STRING" id="1043003.A0A074VD33"/>
<dbReference type="Gene3D" id="1.10.357.40">
    <property type="entry name" value="YbiA-like"/>
    <property type="match status" value="1"/>
</dbReference>
<dbReference type="HOGENOM" id="CLU_084247_0_2_1"/>
<dbReference type="EMBL" id="KL584857">
    <property type="protein sequence ID" value="KEQ58273.1"/>
    <property type="molecule type" value="Genomic_DNA"/>
</dbReference>
<name>A0A074VD33_AURM1</name>
<sequence length="176" mass="20066">PLKQKQIARDSSEPIYFYRTKEKPHGIFSQFYECTFTDPKYPDIEFKCAEQYMMYNKAQTFNSPDIAAQILATTASKAQKALGRKIKGFSDAIWDAVKFGIVERGNLLKFEQDEDFKKVLLETGDRLLVEAAPQDKIWGIGHTAAAAKKVSREIWGQNLLGKVLMNVREKIRAKEA</sequence>
<evidence type="ECO:0000313" key="2">
    <source>
        <dbReference type="EMBL" id="KEQ58273.1"/>
    </source>
</evidence>
<reference evidence="2 3" key="1">
    <citation type="journal article" date="2014" name="BMC Genomics">
        <title>Genome sequencing of four Aureobasidium pullulans varieties: biotechnological potential, stress tolerance, and description of new species.</title>
        <authorList>
            <person name="Gostin Ar C."/>
            <person name="Ohm R.A."/>
            <person name="Kogej T."/>
            <person name="Sonjak S."/>
            <person name="Turk M."/>
            <person name="Zajc J."/>
            <person name="Zalar P."/>
            <person name="Grube M."/>
            <person name="Sun H."/>
            <person name="Han J."/>
            <person name="Sharma A."/>
            <person name="Chiniquy J."/>
            <person name="Ngan C.Y."/>
            <person name="Lipzen A."/>
            <person name="Barry K."/>
            <person name="Grigoriev I.V."/>
            <person name="Gunde-Cimerman N."/>
        </authorList>
    </citation>
    <scope>NUCLEOTIDE SEQUENCE [LARGE SCALE GENOMIC DNA]</scope>
    <source>
        <strain evidence="2 3">CBS 110374</strain>
    </source>
</reference>
<dbReference type="InterPro" id="IPR037238">
    <property type="entry name" value="YbiA-like_sf"/>
</dbReference>
<dbReference type="Proteomes" id="UP000030672">
    <property type="component" value="Unassembled WGS sequence"/>
</dbReference>
<dbReference type="Pfam" id="PF08719">
    <property type="entry name" value="NADAR"/>
    <property type="match status" value="1"/>
</dbReference>